<dbReference type="PANTHER" id="PTHR30349:SF41">
    <property type="entry name" value="INTEGRASE_RECOMBINASE PROTEIN MJ0367-RELATED"/>
    <property type="match status" value="1"/>
</dbReference>
<protein>
    <recommendedName>
        <fullName evidence="5">Tyr recombinase domain-containing protein</fullName>
    </recommendedName>
</protein>
<evidence type="ECO:0000256" key="3">
    <source>
        <dbReference type="ARBA" id="ARBA00023125"/>
    </source>
</evidence>
<evidence type="ECO:0000256" key="2">
    <source>
        <dbReference type="ARBA" id="ARBA00022908"/>
    </source>
</evidence>
<keyword evidence="7" id="KW-1185">Reference proteome</keyword>
<keyword evidence="2" id="KW-0229">DNA integration</keyword>
<dbReference type="Gene3D" id="1.10.443.10">
    <property type="entry name" value="Intergrase catalytic core"/>
    <property type="match status" value="1"/>
</dbReference>
<dbReference type="CDD" id="cd01184">
    <property type="entry name" value="INT_C_like_1"/>
    <property type="match status" value="1"/>
</dbReference>
<keyword evidence="4" id="KW-0233">DNA recombination</keyword>
<feature type="domain" description="Tyr recombinase" evidence="5">
    <location>
        <begin position="348"/>
        <end position="573"/>
    </location>
</feature>
<name>A0ABP6W6H3_9GAMM</name>
<organism evidence="6 7">
    <name type="scientific">Zobellella aerophila</name>
    <dbReference type="NCBI Taxonomy" id="870480"/>
    <lineage>
        <taxon>Bacteria</taxon>
        <taxon>Pseudomonadati</taxon>
        <taxon>Pseudomonadota</taxon>
        <taxon>Gammaproteobacteria</taxon>
        <taxon>Aeromonadales</taxon>
        <taxon>Aeromonadaceae</taxon>
        <taxon>Zobellella</taxon>
    </lineage>
</organism>
<accession>A0ABP6W6H3</accession>
<evidence type="ECO:0000313" key="7">
    <source>
        <dbReference type="Proteomes" id="UP001500795"/>
    </source>
</evidence>
<evidence type="ECO:0000313" key="6">
    <source>
        <dbReference type="EMBL" id="GAA3545790.1"/>
    </source>
</evidence>
<dbReference type="SUPFAM" id="SSF56349">
    <property type="entry name" value="DNA breaking-rejoining enzymes"/>
    <property type="match status" value="1"/>
</dbReference>
<comment type="similarity">
    <text evidence="1">Belongs to the 'phage' integrase family.</text>
</comment>
<dbReference type="InterPro" id="IPR011010">
    <property type="entry name" value="DNA_brk_join_enz"/>
</dbReference>
<dbReference type="PROSITE" id="PS51898">
    <property type="entry name" value="TYR_RECOMBINASE"/>
    <property type="match status" value="1"/>
</dbReference>
<dbReference type="Pfam" id="PF00589">
    <property type="entry name" value="Phage_integrase"/>
    <property type="match status" value="1"/>
</dbReference>
<dbReference type="InterPro" id="IPR050090">
    <property type="entry name" value="Tyrosine_recombinase_XerCD"/>
</dbReference>
<gene>
    <name evidence="6" type="ORF">GCM10022394_27220</name>
</gene>
<evidence type="ECO:0000256" key="4">
    <source>
        <dbReference type="ARBA" id="ARBA00023172"/>
    </source>
</evidence>
<evidence type="ECO:0000259" key="5">
    <source>
        <dbReference type="PROSITE" id="PS51898"/>
    </source>
</evidence>
<dbReference type="PANTHER" id="PTHR30349">
    <property type="entry name" value="PHAGE INTEGRASE-RELATED"/>
    <property type="match status" value="1"/>
</dbReference>
<dbReference type="EMBL" id="BAABCX010000004">
    <property type="protein sequence ID" value="GAA3545790.1"/>
    <property type="molecule type" value="Genomic_DNA"/>
</dbReference>
<evidence type="ECO:0000256" key="1">
    <source>
        <dbReference type="ARBA" id="ARBA00008857"/>
    </source>
</evidence>
<dbReference type="InterPro" id="IPR002104">
    <property type="entry name" value="Integrase_catalytic"/>
</dbReference>
<keyword evidence="3" id="KW-0238">DNA-binding</keyword>
<dbReference type="InterPro" id="IPR013762">
    <property type="entry name" value="Integrase-like_cat_sf"/>
</dbReference>
<sequence length="633" mass="72551">MLTKRRQKAKELALSLAQSLLSQQAVLVQMAKKNTSSKEILEQHLKDIEELRHLVRMTTEEKLEYIPESVARMVANGKEQEKLKGTLLSIIDEAEKDLRERKHGIVQKKRLKLSMSGLSSSFNRADEEKLADEVLKKDADFITQLRQRVKEIEQEQEASFRQSTTNITVVTETLQGQLASPVRSTEPPIYNPGGLSHEDMNKSFSDVWDIYIEEYVANKGDNTKLGKINECAVITKAIVRHTLGEGFRFFDLTPNQYLHICKKYVAIPAGIGFKKVTKLTKPEFLKLTGTPPAKYKAKKTIKDFLETFNSFIGKMNQRYRGKQPIDHISVHDILPAEHPNKGMKGTDEAIKYFSDERIRDIFSHPYFSLPKSKDTSHYRSGHFWIPLIGLFTGMRVGECSQLHTQDILQVHGVWCFWVNGDVGKRSDRRVAGKRVKTANSIRYVPIHQTLLDLGLLDYVTKMAELGSKVLFPTIDWGSTDDGKTDNYKNTAMRCFNQMLKHSSAYQKGESFHLLRHTFITKMRVDLNIPEHEIAMYVGHLDQSEMAIKGRRLMTRHYGGQKGLTESELLKMHNTINRIQFDLPLTCEHWHDFSANKMRGIYTREQLDKQLEREDKSLEAAKAREARKVASIAG</sequence>
<dbReference type="Proteomes" id="UP001500795">
    <property type="component" value="Unassembled WGS sequence"/>
</dbReference>
<proteinExistence type="inferred from homology"/>
<comment type="caution">
    <text evidence="6">The sequence shown here is derived from an EMBL/GenBank/DDBJ whole genome shotgun (WGS) entry which is preliminary data.</text>
</comment>
<reference evidence="7" key="1">
    <citation type="journal article" date="2019" name="Int. J. Syst. Evol. Microbiol.">
        <title>The Global Catalogue of Microorganisms (GCM) 10K type strain sequencing project: providing services to taxonomists for standard genome sequencing and annotation.</title>
        <authorList>
            <consortium name="The Broad Institute Genomics Platform"/>
            <consortium name="The Broad Institute Genome Sequencing Center for Infectious Disease"/>
            <person name="Wu L."/>
            <person name="Ma J."/>
        </authorList>
    </citation>
    <scope>NUCLEOTIDE SEQUENCE [LARGE SCALE GENOMIC DNA]</scope>
    <source>
        <strain evidence="7">JCM 17110</strain>
    </source>
</reference>